<protein>
    <submittedName>
        <fullName evidence="1">Uncharacterized protein</fullName>
    </submittedName>
</protein>
<organism evidence="1">
    <name type="scientific">Utricularia reniformis</name>
    <dbReference type="NCBI Taxonomy" id="192314"/>
    <lineage>
        <taxon>Eukaryota</taxon>
        <taxon>Viridiplantae</taxon>
        <taxon>Streptophyta</taxon>
        <taxon>Embryophyta</taxon>
        <taxon>Tracheophyta</taxon>
        <taxon>Spermatophyta</taxon>
        <taxon>Magnoliopsida</taxon>
        <taxon>eudicotyledons</taxon>
        <taxon>Gunneridae</taxon>
        <taxon>Pentapetalae</taxon>
        <taxon>asterids</taxon>
        <taxon>lamiids</taxon>
        <taxon>Lamiales</taxon>
        <taxon>Lentibulariaceae</taxon>
        <taxon>Utricularia</taxon>
    </lineage>
</organism>
<sequence>MRYQSSIVIFSGKSTHSIEYLPIFYLYCKRSFLCPLS</sequence>
<evidence type="ECO:0000313" key="1">
    <source>
        <dbReference type="EMBL" id="ART31227.1"/>
    </source>
</evidence>
<reference evidence="1" key="1">
    <citation type="submission" date="2017-03" db="EMBL/GenBank/DDBJ databases">
        <title>The mitochondrial genome of the carnivorous plant Utricularia reniformis (Lentibulariaceae): structure, comparative analysis and evolutionary landmarks.</title>
        <authorList>
            <person name="Silva S.R."/>
            <person name="Alvarenga D.O."/>
            <person name="Michael T.P."/>
            <person name="Miranda V.F.O."/>
            <person name="Varani A.M."/>
        </authorList>
    </citation>
    <scope>NUCLEOTIDE SEQUENCE</scope>
</reference>
<proteinExistence type="predicted"/>
<keyword evidence="1" id="KW-0496">Mitochondrion</keyword>
<accession>A0A1Y0B1F6</accession>
<gene>
    <name evidence="1" type="ORF">AEK19_MT1003</name>
</gene>
<dbReference type="EMBL" id="KY774314">
    <property type="protein sequence ID" value="ART31227.1"/>
    <property type="molecule type" value="Genomic_DNA"/>
</dbReference>
<name>A0A1Y0B1F6_9LAMI</name>
<geneLocation type="mitochondrion" evidence="1"/>
<dbReference type="AlphaFoldDB" id="A0A1Y0B1F6"/>